<protein>
    <submittedName>
        <fullName evidence="3">NAD(P)-binding protein</fullName>
    </submittedName>
</protein>
<dbReference type="InterPro" id="IPR047122">
    <property type="entry name" value="Trans-enoyl_RdTase-like"/>
</dbReference>
<dbReference type="OrthoDB" id="10257049at2759"/>
<dbReference type="GO" id="GO:0016651">
    <property type="term" value="F:oxidoreductase activity, acting on NAD(P)H"/>
    <property type="evidence" value="ECO:0007669"/>
    <property type="project" value="InterPro"/>
</dbReference>
<dbReference type="Proteomes" id="UP000076738">
    <property type="component" value="Unassembled WGS sequence"/>
</dbReference>
<organism evidence="3 4">
    <name type="scientific">Calocera viscosa (strain TUFC12733)</name>
    <dbReference type="NCBI Taxonomy" id="1330018"/>
    <lineage>
        <taxon>Eukaryota</taxon>
        <taxon>Fungi</taxon>
        <taxon>Dikarya</taxon>
        <taxon>Basidiomycota</taxon>
        <taxon>Agaricomycotina</taxon>
        <taxon>Dacrymycetes</taxon>
        <taxon>Dacrymycetales</taxon>
        <taxon>Dacrymycetaceae</taxon>
        <taxon>Calocera</taxon>
    </lineage>
</organism>
<dbReference type="AlphaFoldDB" id="A0A167PVY1"/>
<gene>
    <name evidence="3" type="ORF">CALVIDRAFT_561566</name>
</gene>
<dbReference type="EMBL" id="KV417273">
    <property type="protein sequence ID" value="KZO99168.1"/>
    <property type="molecule type" value="Genomic_DNA"/>
</dbReference>
<feature type="region of interest" description="Disordered" evidence="1">
    <location>
        <begin position="1"/>
        <end position="23"/>
    </location>
</feature>
<proteinExistence type="predicted"/>
<keyword evidence="4" id="KW-1185">Reference proteome</keyword>
<dbReference type="InterPro" id="IPR013154">
    <property type="entry name" value="ADH-like_N"/>
</dbReference>
<dbReference type="STRING" id="1330018.A0A167PVY1"/>
<evidence type="ECO:0000313" key="3">
    <source>
        <dbReference type="EMBL" id="KZO99168.1"/>
    </source>
</evidence>
<dbReference type="InterPro" id="IPR020843">
    <property type="entry name" value="ER"/>
</dbReference>
<dbReference type="InterPro" id="IPR036291">
    <property type="entry name" value="NAD(P)-bd_dom_sf"/>
</dbReference>
<dbReference type="Gene3D" id="3.90.180.10">
    <property type="entry name" value="Medium-chain alcohol dehydrogenases, catalytic domain"/>
    <property type="match status" value="1"/>
</dbReference>
<sequence>MQFGIADARHPNDQQAAQDKGQMATSLLEKARSFFVRKPGIKSKPKMNGNSATTMKALVVQQDKSVAVERRFCPTVGPNDVLIKVVAIGQNPSDWKHATYISQPGDIIGCDFVGKVVAMGANVPKSEVKQGEVRWGFVRGGVSKDVGAFAEYVAIEWDLTSLVAGITPAQAASLPIPLVTAIQALYLYLRLPQPFPQPSPDVKNKWILIWSGATSVGQFTIQLAKLTGLKVATTASPKRFDMLKAWGADVVLDYNDPDVIRKLKEETGDAIEYGLDCISEQNTYTAAQQAFCPSGGHLICLLVPQGDLPRPDVKTEFMLAYTALGRDVEMGGSLVKSVPEHRALHVKWQKLVTGLLKEGKIKPLEVHEMGGLEDVQKGLDLMKNGQHPGKVVYKVAELK</sequence>
<dbReference type="PANTHER" id="PTHR45348">
    <property type="entry name" value="HYPOTHETICAL OXIDOREDUCTASE (EUROFUNG)"/>
    <property type="match status" value="1"/>
</dbReference>
<evidence type="ECO:0000256" key="1">
    <source>
        <dbReference type="SAM" id="MobiDB-lite"/>
    </source>
</evidence>
<dbReference type="Pfam" id="PF08240">
    <property type="entry name" value="ADH_N"/>
    <property type="match status" value="1"/>
</dbReference>
<dbReference type="InterPro" id="IPR011032">
    <property type="entry name" value="GroES-like_sf"/>
</dbReference>
<accession>A0A167PVY1</accession>
<dbReference type="PANTHER" id="PTHR45348:SF2">
    <property type="entry name" value="ZINC-TYPE ALCOHOL DEHYDROGENASE-LIKE PROTEIN C2E1P3.01"/>
    <property type="match status" value="1"/>
</dbReference>
<evidence type="ECO:0000313" key="4">
    <source>
        <dbReference type="Proteomes" id="UP000076738"/>
    </source>
</evidence>
<dbReference type="SUPFAM" id="SSF51735">
    <property type="entry name" value="NAD(P)-binding Rossmann-fold domains"/>
    <property type="match status" value="1"/>
</dbReference>
<name>A0A167PVY1_CALVF</name>
<dbReference type="Pfam" id="PF00107">
    <property type="entry name" value="ADH_zinc_N"/>
    <property type="match status" value="1"/>
</dbReference>
<dbReference type="SUPFAM" id="SSF50129">
    <property type="entry name" value="GroES-like"/>
    <property type="match status" value="1"/>
</dbReference>
<dbReference type="CDD" id="cd08249">
    <property type="entry name" value="enoyl_reductase_like"/>
    <property type="match status" value="1"/>
</dbReference>
<feature type="domain" description="Enoyl reductase (ER)" evidence="2">
    <location>
        <begin position="61"/>
        <end position="393"/>
    </location>
</feature>
<dbReference type="InterPro" id="IPR013149">
    <property type="entry name" value="ADH-like_C"/>
</dbReference>
<evidence type="ECO:0000259" key="2">
    <source>
        <dbReference type="SMART" id="SM00829"/>
    </source>
</evidence>
<dbReference type="SMART" id="SM00829">
    <property type="entry name" value="PKS_ER"/>
    <property type="match status" value="1"/>
</dbReference>
<reference evidence="3 4" key="1">
    <citation type="journal article" date="2016" name="Mol. Biol. Evol.">
        <title>Comparative Genomics of Early-Diverging Mushroom-Forming Fungi Provides Insights into the Origins of Lignocellulose Decay Capabilities.</title>
        <authorList>
            <person name="Nagy L.G."/>
            <person name="Riley R."/>
            <person name="Tritt A."/>
            <person name="Adam C."/>
            <person name="Daum C."/>
            <person name="Floudas D."/>
            <person name="Sun H."/>
            <person name="Yadav J.S."/>
            <person name="Pangilinan J."/>
            <person name="Larsson K.H."/>
            <person name="Matsuura K."/>
            <person name="Barry K."/>
            <person name="Labutti K."/>
            <person name="Kuo R."/>
            <person name="Ohm R.A."/>
            <person name="Bhattacharya S.S."/>
            <person name="Shirouzu T."/>
            <person name="Yoshinaga Y."/>
            <person name="Martin F.M."/>
            <person name="Grigoriev I.V."/>
            <person name="Hibbett D.S."/>
        </authorList>
    </citation>
    <scope>NUCLEOTIDE SEQUENCE [LARGE SCALE GENOMIC DNA]</scope>
    <source>
        <strain evidence="3 4">TUFC12733</strain>
    </source>
</reference>
<dbReference type="Gene3D" id="3.40.50.720">
    <property type="entry name" value="NAD(P)-binding Rossmann-like Domain"/>
    <property type="match status" value="1"/>
</dbReference>